<dbReference type="PANTHER" id="PTHR24421">
    <property type="entry name" value="NITRATE/NITRITE SENSOR PROTEIN NARX-RELATED"/>
    <property type="match status" value="1"/>
</dbReference>
<dbReference type="SUPFAM" id="SSF55874">
    <property type="entry name" value="ATPase domain of HSP90 chaperone/DNA topoisomerase II/histidine kinase"/>
    <property type="match status" value="1"/>
</dbReference>
<feature type="transmembrane region" description="Helical" evidence="6">
    <location>
        <begin position="240"/>
        <end position="262"/>
    </location>
</feature>
<comment type="catalytic activity">
    <reaction evidence="1">
        <text>ATP + protein L-histidine = ADP + protein N-phospho-L-histidine.</text>
        <dbReference type="EC" id="2.7.13.3"/>
    </reaction>
</comment>
<evidence type="ECO:0000313" key="9">
    <source>
        <dbReference type="Proteomes" id="UP000823401"/>
    </source>
</evidence>
<feature type="transmembrane region" description="Helical" evidence="6">
    <location>
        <begin position="62"/>
        <end position="80"/>
    </location>
</feature>
<dbReference type="InterPro" id="IPR050482">
    <property type="entry name" value="Sensor_HK_TwoCompSys"/>
</dbReference>
<feature type="transmembrane region" description="Helical" evidence="6">
    <location>
        <begin position="12"/>
        <end position="29"/>
    </location>
</feature>
<reference evidence="8 9" key="1">
    <citation type="submission" date="2020-07" db="EMBL/GenBank/DDBJ databases">
        <title>Facklamia lactis sp. nov., isolated from raw milk.</title>
        <authorList>
            <person name="Doll E.V."/>
            <person name="Huptas C."/>
            <person name="Staib L."/>
            <person name="Wenning M."/>
            <person name="Scherer S."/>
        </authorList>
    </citation>
    <scope>NUCLEOTIDE SEQUENCE [LARGE SCALE GENOMIC DNA]</scope>
    <source>
        <strain evidence="8 9">DSM 104272</strain>
    </source>
</reference>
<dbReference type="EMBL" id="JACCEL010000001">
    <property type="protein sequence ID" value="MBG9977290.1"/>
    <property type="molecule type" value="Genomic_DNA"/>
</dbReference>
<feature type="transmembrane region" description="Helical" evidence="6">
    <location>
        <begin position="161"/>
        <end position="179"/>
    </location>
</feature>
<organism evidence="8 9">
    <name type="scientific">Ruoffia tabacinasalis</name>
    <dbReference type="NCBI Taxonomy" id="87458"/>
    <lineage>
        <taxon>Bacteria</taxon>
        <taxon>Bacillati</taxon>
        <taxon>Bacillota</taxon>
        <taxon>Bacilli</taxon>
        <taxon>Lactobacillales</taxon>
        <taxon>Aerococcaceae</taxon>
        <taxon>Ruoffia</taxon>
    </lineage>
</organism>
<dbReference type="InterPro" id="IPR003594">
    <property type="entry name" value="HATPase_dom"/>
</dbReference>
<evidence type="ECO:0000256" key="5">
    <source>
        <dbReference type="ARBA" id="ARBA00023012"/>
    </source>
</evidence>
<proteinExistence type="predicted"/>
<evidence type="ECO:0000256" key="6">
    <source>
        <dbReference type="SAM" id="Phobius"/>
    </source>
</evidence>
<sequence length="630" mass="74808">MKKVDLSNLKYLNYFIIILIFFIQITLYMKVEDTFLDIYFISLVIALFGIHSNKKFFPDQKYGYYMLYFQLIIMKVFLSVSDIENLNIWITVTDFFFLASKFMLIYNIKPRETMKKHIILLYILIYWVLIVSNAKHAVICFSIIISIVFLNRYIKFHTYKIWYVFYILGIIGSHLFLWIIQYHMFLGVLSVLSLPFVHYCFQIKRRIFIPSKNDFRFYSSILSIIIGYLFLSITNTTRELTFLFTIMFSILIYFSHSLIIVLENVEISQYFDEIKEKTIEKNQIKQHINISNIKEDIVKLIDNYIENHFVMDSYQLVLRENYAVTKILTNNLFLSNQIIENQSKVEVWYTHHSFPPIECIQYKDDNWSIQLFYTDTLHTESEKRNMHRQLEYFGKIIINIRSLILRNESYYYDSLSSYERMHVVTVSKMDKQSDDYIKYLHDEILQSILSVQNLLSNTPRVDYISDLIDIEIAKLIYSIRNRVNEFAPSTLFNLTLIENINVLFEKIRLQFETIEFKLIQSDVLDQIPTPLSKIVYRIIKELNWNVGKHSIASKSSTEINIVHNKLEIIVKDNGKGFDYEDLDIYPDETLHIGLLSIKNDVNLLGGSFVIESKTQNKMGSKIIITIPLKR</sequence>
<evidence type="ECO:0000259" key="7">
    <source>
        <dbReference type="Pfam" id="PF02518"/>
    </source>
</evidence>
<keyword evidence="5" id="KW-0902">Two-component regulatory system</keyword>
<dbReference type="RefSeq" id="WP_197103190.1">
    <property type="nucleotide sequence ID" value="NZ_JACCEL010000001.1"/>
</dbReference>
<evidence type="ECO:0000256" key="2">
    <source>
        <dbReference type="ARBA" id="ARBA00012438"/>
    </source>
</evidence>
<comment type="caution">
    <text evidence="8">The sequence shown here is derived from an EMBL/GenBank/DDBJ whole genome shotgun (WGS) entry which is preliminary data.</text>
</comment>
<dbReference type="PANTHER" id="PTHR24421:SF10">
    <property type="entry name" value="NITRATE_NITRITE SENSOR PROTEIN NARQ"/>
    <property type="match status" value="1"/>
</dbReference>
<protein>
    <recommendedName>
        <fullName evidence="2">histidine kinase</fullName>
        <ecNumber evidence="2">2.7.13.3</ecNumber>
    </recommendedName>
</protein>
<feature type="transmembrane region" description="Helical" evidence="6">
    <location>
        <begin position="215"/>
        <end position="234"/>
    </location>
</feature>
<dbReference type="EC" id="2.7.13.3" evidence="2"/>
<accession>A0ABS0LI61</accession>
<feature type="domain" description="Histidine kinase/HSP90-like ATPase" evidence="7">
    <location>
        <begin position="535"/>
        <end position="629"/>
    </location>
</feature>
<keyword evidence="6" id="KW-1133">Transmembrane helix</keyword>
<gene>
    <name evidence="8" type="ORF">HYQ42_00710</name>
</gene>
<dbReference type="Proteomes" id="UP000823401">
    <property type="component" value="Unassembled WGS sequence"/>
</dbReference>
<name>A0ABS0LI61_9LACT</name>
<keyword evidence="3" id="KW-0808">Transferase</keyword>
<feature type="transmembrane region" description="Helical" evidence="6">
    <location>
        <begin position="136"/>
        <end position="154"/>
    </location>
</feature>
<evidence type="ECO:0000256" key="3">
    <source>
        <dbReference type="ARBA" id="ARBA00022679"/>
    </source>
</evidence>
<feature type="transmembrane region" description="Helical" evidence="6">
    <location>
        <begin position="35"/>
        <end position="50"/>
    </location>
</feature>
<dbReference type="Gene3D" id="3.30.565.10">
    <property type="entry name" value="Histidine kinase-like ATPase, C-terminal domain"/>
    <property type="match status" value="1"/>
</dbReference>
<keyword evidence="9" id="KW-1185">Reference proteome</keyword>
<dbReference type="Pfam" id="PF02518">
    <property type="entry name" value="HATPase_c"/>
    <property type="match status" value="1"/>
</dbReference>
<evidence type="ECO:0000313" key="8">
    <source>
        <dbReference type="EMBL" id="MBG9977290.1"/>
    </source>
</evidence>
<keyword evidence="6" id="KW-0472">Membrane</keyword>
<evidence type="ECO:0000256" key="4">
    <source>
        <dbReference type="ARBA" id="ARBA00022777"/>
    </source>
</evidence>
<dbReference type="CDD" id="cd16917">
    <property type="entry name" value="HATPase_UhpB-NarQ-NarX-like"/>
    <property type="match status" value="1"/>
</dbReference>
<feature type="transmembrane region" description="Helical" evidence="6">
    <location>
        <begin position="86"/>
        <end position="106"/>
    </location>
</feature>
<evidence type="ECO:0000256" key="1">
    <source>
        <dbReference type="ARBA" id="ARBA00000085"/>
    </source>
</evidence>
<keyword evidence="4" id="KW-0418">Kinase</keyword>
<keyword evidence="6" id="KW-0812">Transmembrane</keyword>
<dbReference type="InterPro" id="IPR036890">
    <property type="entry name" value="HATPase_C_sf"/>
</dbReference>